<accession>M2VWH9</accession>
<protein>
    <submittedName>
        <fullName evidence="1">Uncharacterized protein</fullName>
    </submittedName>
</protein>
<dbReference type="KEGG" id="gsl:Gasu_48940"/>
<sequence length="347" mass="40626">MIQSVLSFSATSQRMKTTCGSCLGFIPIDGLGLPIRVLWKRNLFKHKTWTSQAIIEHSSQDNYWVPCKVFRCGERHIFLGPTKSLTSSKALPVDIDCKLDADLLRSALGFYRMQRVSILMSLGTLFYFLRLRRMQPNRSSFPRYLHWRSILAILYKTLLFQWSHSIQIVQHLIQDMNLTPIKVLIQDEASSIHADEKSPNMHAQIFFTFSQRQCSLYAPRSFAIAVATAYRIPIYVSRLLVERNSVYPQVDCRGKWYIANETTCGVTRLSRNAPIWKYRISELEKMETQQLCNIMIRSGIPCSRAHTHQELINQLIPFMDRIQRRSVSIWRELWRRKMYKSLKRKLA</sequence>
<dbReference type="AlphaFoldDB" id="M2VWH9"/>
<proteinExistence type="predicted"/>
<evidence type="ECO:0000313" key="1">
    <source>
        <dbReference type="EMBL" id="EME27601.1"/>
    </source>
</evidence>
<name>M2VWH9_GALSU</name>
<dbReference type="EMBL" id="KB454530">
    <property type="protein sequence ID" value="EME27601.1"/>
    <property type="molecule type" value="Genomic_DNA"/>
</dbReference>
<dbReference type="Gramene" id="EME27601">
    <property type="protein sequence ID" value="EME27601"/>
    <property type="gene ID" value="Gasu_48940"/>
</dbReference>
<keyword evidence="2" id="KW-1185">Reference proteome</keyword>
<dbReference type="RefSeq" id="XP_005704121.1">
    <property type="nucleotide sequence ID" value="XM_005704064.1"/>
</dbReference>
<reference evidence="2" key="1">
    <citation type="journal article" date="2013" name="Science">
        <title>Gene transfer from bacteria and archaea facilitated evolution of an extremophilic eukaryote.</title>
        <authorList>
            <person name="Schonknecht G."/>
            <person name="Chen W.H."/>
            <person name="Ternes C.M."/>
            <person name="Barbier G.G."/>
            <person name="Shrestha R.P."/>
            <person name="Stanke M."/>
            <person name="Brautigam A."/>
            <person name="Baker B.J."/>
            <person name="Banfield J.F."/>
            <person name="Garavito R.M."/>
            <person name="Carr K."/>
            <person name="Wilkerson C."/>
            <person name="Rensing S.A."/>
            <person name="Gagneul D."/>
            <person name="Dickenson N.E."/>
            <person name="Oesterhelt C."/>
            <person name="Lercher M.J."/>
            <person name="Weber A.P."/>
        </authorList>
    </citation>
    <scope>NUCLEOTIDE SEQUENCE [LARGE SCALE GENOMIC DNA]</scope>
    <source>
        <strain evidence="2">074W</strain>
    </source>
</reference>
<dbReference type="OrthoDB" id="10318903at2759"/>
<evidence type="ECO:0000313" key="2">
    <source>
        <dbReference type="Proteomes" id="UP000030680"/>
    </source>
</evidence>
<dbReference type="Proteomes" id="UP000030680">
    <property type="component" value="Unassembled WGS sequence"/>
</dbReference>
<gene>
    <name evidence="1" type="ORF">Gasu_48940</name>
</gene>
<organism evidence="1 2">
    <name type="scientific">Galdieria sulphuraria</name>
    <name type="common">Red alga</name>
    <dbReference type="NCBI Taxonomy" id="130081"/>
    <lineage>
        <taxon>Eukaryota</taxon>
        <taxon>Rhodophyta</taxon>
        <taxon>Bangiophyceae</taxon>
        <taxon>Galdieriales</taxon>
        <taxon>Galdieriaceae</taxon>
        <taxon>Galdieria</taxon>
    </lineage>
</organism>
<dbReference type="GeneID" id="17086493"/>